<dbReference type="SMART" id="SM01100">
    <property type="entry name" value="CRAL_TRIO_N"/>
    <property type="match status" value="1"/>
</dbReference>
<dbReference type="InterPro" id="IPR011074">
    <property type="entry name" value="CRAL/TRIO_N_dom"/>
</dbReference>
<evidence type="ECO:0000259" key="7">
    <source>
        <dbReference type="PROSITE" id="PS50191"/>
    </source>
</evidence>
<evidence type="ECO:0000256" key="6">
    <source>
        <dbReference type="SAM" id="SignalP"/>
    </source>
</evidence>
<accession>A0AAQ3PAI5</accession>
<keyword evidence="4" id="KW-0333">Golgi apparatus</keyword>
<dbReference type="Gene3D" id="3.40.525.10">
    <property type="entry name" value="CRAL-TRIO lipid binding domain"/>
    <property type="match status" value="1"/>
</dbReference>
<dbReference type="SMART" id="SM00516">
    <property type="entry name" value="SEC14"/>
    <property type="match status" value="1"/>
</dbReference>
<dbReference type="Proteomes" id="UP001374535">
    <property type="component" value="Chromosome 1"/>
</dbReference>
<evidence type="ECO:0000256" key="2">
    <source>
        <dbReference type="ARBA" id="ARBA00004395"/>
    </source>
</evidence>
<dbReference type="Pfam" id="PF00650">
    <property type="entry name" value="CRAL_TRIO"/>
    <property type="match status" value="1"/>
</dbReference>
<protein>
    <recommendedName>
        <fullName evidence="7">CRAL-TRIO domain-containing protein</fullName>
    </recommendedName>
</protein>
<keyword evidence="6" id="KW-0732">Signal</keyword>
<dbReference type="Gene3D" id="1.10.8.20">
    <property type="entry name" value="N-terminal domain of phosphatidylinositol transfer protein sec14p"/>
    <property type="match status" value="1"/>
</dbReference>
<name>A0AAQ3PAI5_VIGMU</name>
<comment type="similarity">
    <text evidence="5">Belongs to the SFH family.</text>
</comment>
<evidence type="ECO:0000256" key="1">
    <source>
        <dbReference type="ARBA" id="ARBA00004202"/>
    </source>
</evidence>
<evidence type="ECO:0000313" key="9">
    <source>
        <dbReference type="Proteomes" id="UP001374535"/>
    </source>
</evidence>
<dbReference type="SUPFAM" id="SSF52087">
    <property type="entry name" value="CRAL/TRIO domain"/>
    <property type="match status" value="1"/>
</dbReference>
<dbReference type="AlphaFoldDB" id="A0AAQ3PAI5"/>
<dbReference type="InterPro" id="IPR036865">
    <property type="entry name" value="CRAL-TRIO_dom_sf"/>
</dbReference>
<feature type="chain" id="PRO_5042995520" description="CRAL-TRIO domain-containing protein" evidence="6">
    <location>
        <begin position="25"/>
        <end position="712"/>
    </location>
</feature>
<evidence type="ECO:0000256" key="4">
    <source>
        <dbReference type="ARBA" id="ARBA00023034"/>
    </source>
</evidence>
<sequence>MSGTIFLCGLLLLKGVEEGGGVEAENWDEERRKSRIGNLKKKAINASSRFTHSLKKRGKRKIDFRVPIEDVRDAKEESAVQELRQRLLQKGFMPPTHDDYHALLRFLKARDFNIEKTMQMWEEMLIWRKEFGTDAILQGFEFEELEEVLQHYPHGYHGVDKEGRPVYIERLGKAHPSRLMRITTIDRYLKYHVQEFERALQEKFPACSIAAKRRISSTTTILDVQGLGIKNFSPTAASLLAAITKIDNSYYPETLHRMYIINAGLGFKKMLWPAAQKFLDAKTIAKIQVLEPKSTCKLLDIIDSSQLPEFLGGSCICPGEGGCLRSNKGPWNDPDIMKVMLLCYLLWFIMWRERLGEKTPKCPMNIRIQTLSGYAPRRQVSIFLTWMGQCSDTSTADSGSDLDDSFSSISQSRFTFPRLAPVHEEVSSVRVADNFYSCCDDRASASEKVLESDEFHITRHQSLQNDDTANIACIEIAENAGTSVRSWFSFVKEKVEQTNILNMSRVLMYFLERLVMFFRSLRLEFWRTQNNIYPSVATEHENKNLTTAGETLSEQNLILQCTQRLEILEKSFGELSHKPAGIPLEKEQMLMSSLDRIKCVEFDLEKTKRVLHATVMKQFEIAELVENLRESNSQVNCFSVIFYIPTFYMFQYFITTFQTDDLIMLFLMIGTYMKNTMMLLAEYYVACSSGIIKQFSEASASINFVISFKING</sequence>
<organism evidence="8 9">
    <name type="scientific">Vigna mungo</name>
    <name type="common">Black gram</name>
    <name type="synonym">Phaseolus mungo</name>
    <dbReference type="NCBI Taxonomy" id="3915"/>
    <lineage>
        <taxon>Eukaryota</taxon>
        <taxon>Viridiplantae</taxon>
        <taxon>Streptophyta</taxon>
        <taxon>Embryophyta</taxon>
        <taxon>Tracheophyta</taxon>
        <taxon>Spermatophyta</taxon>
        <taxon>Magnoliopsida</taxon>
        <taxon>eudicotyledons</taxon>
        <taxon>Gunneridae</taxon>
        <taxon>Pentapetalae</taxon>
        <taxon>rosids</taxon>
        <taxon>fabids</taxon>
        <taxon>Fabales</taxon>
        <taxon>Fabaceae</taxon>
        <taxon>Papilionoideae</taxon>
        <taxon>50 kb inversion clade</taxon>
        <taxon>NPAAA clade</taxon>
        <taxon>indigoferoid/millettioid clade</taxon>
        <taxon>Phaseoleae</taxon>
        <taxon>Vigna</taxon>
    </lineage>
</organism>
<reference evidence="8 9" key="1">
    <citation type="journal article" date="2023" name="Life. Sci Alliance">
        <title>Evolutionary insights into 3D genome organization and epigenetic landscape of Vigna mungo.</title>
        <authorList>
            <person name="Junaid A."/>
            <person name="Singh B."/>
            <person name="Bhatia S."/>
        </authorList>
    </citation>
    <scope>NUCLEOTIDE SEQUENCE [LARGE SCALE GENOMIC DNA]</scope>
    <source>
        <strain evidence="8">Urdbean</strain>
    </source>
</reference>
<dbReference type="SUPFAM" id="SSF46938">
    <property type="entry name" value="CRAL/TRIO N-terminal domain"/>
    <property type="match status" value="1"/>
</dbReference>
<keyword evidence="9" id="KW-1185">Reference proteome</keyword>
<feature type="signal peptide" evidence="6">
    <location>
        <begin position="1"/>
        <end position="24"/>
    </location>
</feature>
<dbReference type="InterPro" id="IPR051026">
    <property type="entry name" value="PI/PC_transfer"/>
</dbReference>
<dbReference type="PANTHER" id="PTHR45657">
    <property type="entry name" value="CRAL-TRIO DOMAIN-CONTAINING PROTEIN YKL091C-RELATED"/>
    <property type="match status" value="1"/>
</dbReference>
<dbReference type="GO" id="GO:0015031">
    <property type="term" value="P:protein transport"/>
    <property type="evidence" value="ECO:0007669"/>
    <property type="project" value="UniProtKB-KW"/>
</dbReference>
<proteinExistence type="inferred from homology"/>
<dbReference type="InterPro" id="IPR001251">
    <property type="entry name" value="CRAL-TRIO_dom"/>
</dbReference>
<dbReference type="PROSITE" id="PS50191">
    <property type="entry name" value="CRAL_TRIO"/>
    <property type="match status" value="1"/>
</dbReference>
<gene>
    <name evidence="8" type="ORF">V8G54_002663</name>
</gene>
<feature type="domain" description="CRAL-TRIO" evidence="7">
    <location>
        <begin position="144"/>
        <end position="319"/>
    </location>
</feature>
<dbReference type="GO" id="GO:0000139">
    <property type="term" value="C:Golgi membrane"/>
    <property type="evidence" value="ECO:0007669"/>
    <property type="project" value="UniProtKB-SubCell"/>
</dbReference>
<dbReference type="CDD" id="cd00170">
    <property type="entry name" value="SEC14"/>
    <property type="match status" value="1"/>
</dbReference>
<dbReference type="InterPro" id="IPR036273">
    <property type="entry name" value="CRAL/TRIO_N_dom_sf"/>
</dbReference>
<dbReference type="PANTHER" id="PTHR45657:SF8">
    <property type="entry name" value="PHOSPHATIDYLINOSITOL_PHOSPHATIDYLCHOLINE TRANSFER PROTEIN SFH13"/>
    <property type="match status" value="1"/>
</dbReference>
<dbReference type="Pfam" id="PF03765">
    <property type="entry name" value="CRAL_TRIO_N"/>
    <property type="match status" value="1"/>
</dbReference>
<keyword evidence="3" id="KW-0813">Transport</keyword>
<keyword evidence="3" id="KW-0653">Protein transport</keyword>
<evidence type="ECO:0000313" key="8">
    <source>
        <dbReference type="EMBL" id="WVZ24119.1"/>
    </source>
</evidence>
<dbReference type="EMBL" id="CP144700">
    <property type="protein sequence ID" value="WVZ24119.1"/>
    <property type="molecule type" value="Genomic_DNA"/>
</dbReference>
<evidence type="ECO:0000256" key="3">
    <source>
        <dbReference type="ARBA" id="ARBA00022927"/>
    </source>
</evidence>
<evidence type="ECO:0000256" key="5">
    <source>
        <dbReference type="ARBA" id="ARBA00038020"/>
    </source>
</evidence>
<comment type="subcellular location">
    <subcellularLocation>
        <location evidence="1">Cell membrane</location>
        <topology evidence="1">Peripheral membrane protein</topology>
    </subcellularLocation>
    <subcellularLocation>
        <location evidence="2">Golgi apparatus membrane</location>
        <topology evidence="2">Peripheral membrane protein</topology>
    </subcellularLocation>
</comment>
<dbReference type="GO" id="GO:0005886">
    <property type="term" value="C:plasma membrane"/>
    <property type="evidence" value="ECO:0007669"/>
    <property type="project" value="UniProtKB-SubCell"/>
</dbReference>